<feature type="transmembrane region" description="Helical" evidence="3">
    <location>
        <begin position="22"/>
        <end position="43"/>
    </location>
</feature>
<dbReference type="GO" id="GO:0016829">
    <property type="term" value="F:lyase activity"/>
    <property type="evidence" value="ECO:0007669"/>
    <property type="project" value="UniProtKB-KW"/>
</dbReference>
<keyword evidence="6" id="KW-1185">Reference proteome</keyword>
<feature type="transmembrane region" description="Helical" evidence="3">
    <location>
        <begin position="50"/>
        <end position="69"/>
    </location>
</feature>
<gene>
    <name evidence="5" type="ORF">AAG570_013662</name>
</gene>
<keyword evidence="3" id="KW-0472">Membrane</keyword>
<reference evidence="5 6" key="1">
    <citation type="submission" date="2024-07" db="EMBL/GenBank/DDBJ databases">
        <title>Chromosome-level genome assembly of the water stick insect Ranatra chinensis (Heteroptera: Nepidae).</title>
        <authorList>
            <person name="Liu X."/>
        </authorList>
    </citation>
    <scope>NUCLEOTIDE SEQUENCE [LARGE SCALE GENOMIC DNA]</scope>
    <source>
        <strain evidence="5">Cailab_2021Rc</strain>
        <tissue evidence="5">Muscle</tissue>
    </source>
</reference>
<evidence type="ECO:0000313" key="5">
    <source>
        <dbReference type="EMBL" id="KAL1129131.1"/>
    </source>
</evidence>
<dbReference type="Proteomes" id="UP001558652">
    <property type="component" value="Unassembled WGS sequence"/>
</dbReference>
<evidence type="ECO:0000259" key="4">
    <source>
        <dbReference type="Pfam" id="PF16214"/>
    </source>
</evidence>
<dbReference type="Pfam" id="PF16214">
    <property type="entry name" value="AC_N"/>
    <property type="match status" value="1"/>
</dbReference>
<feature type="transmembrane region" description="Helical" evidence="3">
    <location>
        <begin position="121"/>
        <end position="142"/>
    </location>
</feature>
<name>A0ABD0YCU6_9HEMI</name>
<dbReference type="PANTHER" id="PTHR45627:SF12">
    <property type="entry name" value="ADENYLATE CYCLASE TYPE 2"/>
    <property type="match status" value="1"/>
</dbReference>
<evidence type="ECO:0000256" key="3">
    <source>
        <dbReference type="SAM" id="Phobius"/>
    </source>
</evidence>
<organism evidence="5 6">
    <name type="scientific">Ranatra chinensis</name>
    <dbReference type="NCBI Taxonomy" id="642074"/>
    <lineage>
        <taxon>Eukaryota</taxon>
        <taxon>Metazoa</taxon>
        <taxon>Ecdysozoa</taxon>
        <taxon>Arthropoda</taxon>
        <taxon>Hexapoda</taxon>
        <taxon>Insecta</taxon>
        <taxon>Pterygota</taxon>
        <taxon>Neoptera</taxon>
        <taxon>Paraneoptera</taxon>
        <taxon>Hemiptera</taxon>
        <taxon>Heteroptera</taxon>
        <taxon>Panheteroptera</taxon>
        <taxon>Nepomorpha</taxon>
        <taxon>Nepidae</taxon>
        <taxon>Ranatrinae</taxon>
        <taxon>Ranatra</taxon>
    </lineage>
</organism>
<evidence type="ECO:0000256" key="1">
    <source>
        <dbReference type="ARBA" id="ARBA00022741"/>
    </source>
</evidence>
<protein>
    <recommendedName>
        <fullName evidence="4">Adenylate cyclase N-terminal domain-containing protein</fullName>
    </recommendedName>
</protein>
<feature type="domain" description="Adenylate cyclase N-terminal" evidence="4">
    <location>
        <begin position="81"/>
        <end position="190"/>
    </location>
</feature>
<dbReference type="InterPro" id="IPR032628">
    <property type="entry name" value="AC_N"/>
</dbReference>
<dbReference type="GO" id="GO:0000166">
    <property type="term" value="F:nucleotide binding"/>
    <property type="evidence" value="ECO:0007669"/>
    <property type="project" value="UniProtKB-KW"/>
</dbReference>
<comment type="caution">
    <text evidence="5">The sequence shown here is derived from an EMBL/GenBank/DDBJ whole genome shotgun (WGS) entry which is preliminary data.</text>
</comment>
<evidence type="ECO:0000313" key="6">
    <source>
        <dbReference type="Proteomes" id="UP001558652"/>
    </source>
</evidence>
<keyword evidence="1" id="KW-0547">Nucleotide-binding</keyword>
<feature type="transmembrane region" description="Helical" evidence="3">
    <location>
        <begin position="89"/>
        <end position="109"/>
    </location>
</feature>
<dbReference type="PANTHER" id="PTHR45627">
    <property type="entry name" value="ADENYLATE CYCLASE TYPE 1"/>
    <property type="match status" value="1"/>
</dbReference>
<proteinExistence type="predicted"/>
<keyword evidence="2" id="KW-0456">Lyase</keyword>
<keyword evidence="3" id="KW-0812">Transmembrane</keyword>
<keyword evidence="3" id="KW-1133">Transmembrane helix</keyword>
<dbReference type="EMBL" id="JBFDAA010000009">
    <property type="protein sequence ID" value="KAL1129131.1"/>
    <property type="molecule type" value="Genomic_DNA"/>
</dbReference>
<accession>A0ABD0YCU6</accession>
<sequence>MVSGIQAGYPGIGDVWSRGVEVMVLCGLTGGLVAVTAVGVAIGPGAGPTGAVAAALLLSAALVALGPGSPLAPVPLFPLLVAVHTMLPLSGPLSLVMAATLVTVHMALAAVNMMPLPRQEFYTKLVAQVVVLCCGSGMGIYYRRMTDAAHRSTFSKTRTCIESRVKLECEKEQQEQLLLSVIPAYIAAEVSPIREEVS</sequence>
<evidence type="ECO:0000256" key="2">
    <source>
        <dbReference type="ARBA" id="ARBA00023239"/>
    </source>
</evidence>
<dbReference type="AlphaFoldDB" id="A0ABD0YCU6"/>